<evidence type="ECO:0000256" key="4">
    <source>
        <dbReference type="ARBA" id="ARBA00022679"/>
    </source>
</evidence>
<dbReference type="Pfam" id="PF13671">
    <property type="entry name" value="AAA_33"/>
    <property type="match status" value="1"/>
</dbReference>
<evidence type="ECO:0000256" key="8">
    <source>
        <dbReference type="ARBA" id="ARBA00048090"/>
    </source>
</evidence>
<dbReference type="SUPFAM" id="SSF52540">
    <property type="entry name" value="P-loop containing nucleoside triphosphate hydrolases"/>
    <property type="match status" value="1"/>
</dbReference>
<evidence type="ECO:0000256" key="2">
    <source>
        <dbReference type="ARBA" id="ARBA00008420"/>
    </source>
</evidence>
<protein>
    <recommendedName>
        <fullName evidence="3 9">Gluconokinase</fullName>
        <ecNumber evidence="3 9">2.7.1.12</ecNumber>
    </recommendedName>
</protein>
<dbReference type="PANTHER" id="PTHR43442:SF3">
    <property type="entry name" value="GLUCONOKINASE-RELATED"/>
    <property type="match status" value="1"/>
</dbReference>
<keyword evidence="4 9" id="KW-0808">Transferase</keyword>
<dbReference type="PRINTS" id="PR01100">
    <property type="entry name" value="SHIKIMTKNASE"/>
</dbReference>
<dbReference type="RefSeq" id="WP_394843925.1">
    <property type="nucleotide sequence ID" value="NZ_CP089982.1"/>
</dbReference>
<name>A0ABZ2K914_9BACT</name>
<reference evidence="10 11" key="1">
    <citation type="submission" date="2021-12" db="EMBL/GenBank/DDBJ databases">
        <title>Discovery of the Pendulisporaceae a myxobacterial family with distinct sporulation behavior and unique specialized metabolism.</title>
        <authorList>
            <person name="Garcia R."/>
            <person name="Popoff A."/>
            <person name="Bader C.D."/>
            <person name="Loehr J."/>
            <person name="Walesch S."/>
            <person name="Walt C."/>
            <person name="Boldt J."/>
            <person name="Bunk B."/>
            <person name="Haeckl F.J.F.P.J."/>
            <person name="Gunesch A.P."/>
            <person name="Birkelbach J."/>
            <person name="Nuebel U."/>
            <person name="Pietschmann T."/>
            <person name="Bach T."/>
            <person name="Mueller R."/>
        </authorList>
    </citation>
    <scope>NUCLEOTIDE SEQUENCE [LARGE SCALE GENOMIC DNA]</scope>
    <source>
        <strain evidence="10 11">MSr12523</strain>
    </source>
</reference>
<keyword evidence="5 9" id="KW-0547">Nucleotide-binding</keyword>
<dbReference type="Gene3D" id="3.40.50.300">
    <property type="entry name" value="P-loop containing nucleotide triphosphate hydrolases"/>
    <property type="match status" value="1"/>
</dbReference>
<evidence type="ECO:0000256" key="9">
    <source>
        <dbReference type="RuleBase" id="RU363066"/>
    </source>
</evidence>
<dbReference type="InterPro" id="IPR006001">
    <property type="entry name" value="Therm_gnt_kin"/>
</dbReference>
<dbReference type="PANTHER" id="PTHR43442">
    <property type="entry name" value="GLUCONOKINASE-RELATED"/>
    <property type="match status" value="1"/>
</dbReference>
<dbReference type="NCBIfam" id="TIGR01313">
    <property type="entry name" value="therm_gnt_kin"/>
    <property type="match status" value="1"/>
</dbReference>
<dbReference type="InterPro" id="IPR027417">
    <property type="entry name" value="P-loop_NTPase"/>
</dbReference>
<evidence type="ECO:0000256" key="6">
    <source>
        <dbReference type="ARBA" id="ARBA00022777"/>
    </source>
</evidence>
<organism evidence="10 11">
    <name type="scientific">Pendulispora brunnea</name>
    <dbReference type="NCBI Taxonomy" id="2905690"/>
    <lineage>
        <taxon>Bacteria</taxon>
        <taxon>Pseudomonadati</taxon>
        <taxon>Myxococcota</taxon>
        <taxon>Myxococcia</taxon>
        <taxon>Myxococcales</taxon>
        <taxon>Sorangiineae</taxon>
        <taxon>Pendulisporaceae</taxon>
        <taxon>Pendulispora</taxon>
    </lineage>
</organism>
<keyword evidence="11" id="KW-1185">Reference proteome</keyword>
<evidence type="ECO:0000256" key="1">
    <source>
        <dbReference type="ARBA" id="ARBA00004761"/>
    </source>
</evidence>
<dbReference type="Proteomes" id="UP001379533">
    <property type="component" value="Chromosome"/>
</dbReference>
<dbReference type="EMBL" id="CP089982">
    <property type="protein sequence ID" value="WXA93324.1"/>
    <property type="molecule type" value="Genomic_DNA"/>
</dbReference>
<evidence type="ECO:0000256" key="5">
    <source>
        <dbReference type="ARBA" id="ARBA00022741"/>
    </source>
</evidence>
<keyword evidence="6 9" id="KW-0418">Kinase</keyword>
<proteinExistence type="inferred from homology"/>
<sequence>MIVIVAGVSGSGKTTVGKNLAQRLGCAYGEADEFHPPENIAKMAAGTPLNDDDRKPWLQRIADYADARIAKGESAVVTCSALKRRYRDFLRQGRPALRIVYLNGDRETIAQRLSERKGHFFKEHMLDSQFRDLEPPQADENIVDVSIQGTPDEIVSSIVRALGVNP</sequence>
<evidence type="ECO:0000313" key="11">
    <source>
        <dbReference type="Proteomes" id="UP001379533"/>
    </source>
</evidence>
<accession>A0ABZ2K914</accession>
<evidence type="ECO:0000256" key="7">
    <source>
        <dbReference type="ARBA" id="ARBA00022840"/>
    </source>
</evidence>
<dbReference type="EC" id="2.7.1.12" evidence="3 9"/>
<keyword evidence="7 9" id="KW-0067">ATP-binding</keyword>
<comment type="similarity">
    <text evidence="2 9">Belongs to the gluconokinase GntK/GntV family.</text>
</comment>
<comment type="catalytic activity">
    <reaction evidence="8 9">
        <text>D-gluconate + ATP = 6-phospho-D-gluconate + ADP + H(+)</text>
        <dbReference type="Rhea" id="RHEA:19433"/>
        <dbReference type="ChEBI" id="CHEBI:15378"/>
        <dbReference type="ChEBI" id="CHEBI:18391"/>
        <dbReference type="ChEBI" id="CHEBI:30616"/>
        <dbReference type="ChEBI" id="CHEBI:58759"/>
        <dbReference type="ChEBI" id="CHEBI:456216"/>
        <dbReference type="EC" id="2.7.1.12"/>
    </reaction>
</comment>
<comment type="pathway">
    <text evidence="1">Carbohydrate acid metabolism.</text>
</comment>
<evidence type="ECO:0000256" key="3">
    <source>
        <dbReference type="ARBA" id="ARBA00012054"/>
    </source>
</evidence>
<evidence type="ECO:0000313" key="10">
    <source>
        <dbReference type="EMBL" id="WXA93324.1"/>
    </source>
</evidence>
<dbReference type="CDD" id="cd02021">
    <property type="entry name" value="GntK"/>
    <property type="match status" value="1"/>
</dbReference>
<gene>
    <name evidence="10" type="ORF">LZC95_43585</name>
</gene>